<keyword evidence="3" id="KW-1185">Reference proteome</keyword>
<name>E5A8K6_LEPMJ</name>
<dbReference type="AlphaFoldDB" id="E5A8K6"/>
<evidence type="ECO:0000313" key="2">
    <source>
        <dbReference type="EMBL" id="CBX99951.1"/>
    </source>
</evidence>
<dbReference type="VEuPathDB" id="FungiDB:LEMA_uP075400.1"/>
<keyword evidence="1" id="KW-0732">Signal</keyword>
<protein>
    <submittedName>
        <fullName evidence="2">Predicted protein</fullName>
    </submittedName>
</protein>
<reference evidence="3" key="1">
    <citation type="journal article" date="2011" name="Nat. Commun.">
        <title>Effector diversification within compartments of the Leptosphaeria maculans genome affected by Repeat-Induced Point mutations.</title>
        <authorList>
            <person name="Rouxel T."/>
            <person name="Grandaubert J."/>
            <person name="Hane J.K."/>
            <person name="Hoede C."/>
            <person name="van de Wouw A.P."/>
            <person name="Couloux A."/>
            <person name="Dominguez V."/>
            <person name="Anthouard V."/>
            <person name="Bally P."/>
            <person name="Bourras S."/>
            <person name="Cozijnsen A.J."/>
            <person name="Ciuffetti L.M."/>
            <person name="Degrave A."/>
            <person name="Dilmaghani A."/>
            <person name="Duret L."/>
            <person name="Fudal I."/>
            <person name="Goodwin S.B."/>
            <person name="Gout L."/>
            <person name="Glaser N."/>
            <person name="Linglin J."/>
            <person name="Kema G.H.J."/>
            <person name="Lapalu N."/>
            <person name="Lawrence C.B."/>
            <person name="May K."/>
            <person name="Meyer M."/>
            <person name="Ollivier B."/>
            <person name="Poulain J."/>
            <person name="Schoch C.L."/>
            <person name="Simon A."/>
            <person name="Spatafora J.W."/>
            <person name="Stachowiak A."/>
            <person name="Turgeon B.G."/>
            <person name="Tyler B.M."/>
            <person name="Vincent D."/>
            <person name="Weissenbach J."/>
            <person name="Amselem J."/>
            <person name="Quesneville H."/>
            <person name="Oliver R.P."/>
            <person name="Wincker P."/>
            <person name="Balesdent M.-H."/>
            <person name="Howlett B.J."/>
        </authorList>
    </citation>
    <scope>NUCLEOTIDE SEQUENCE [LARGE SCALE GENOMIC DNA]</scope>
    <source>
        <strain evidence="3">JN3 / isolate v23.1.3 / race Av1-4-5-6-7-8</strain>
    </source>
</reference>
<accession>E5A8K6</accession>
<organism evidence="3">
    <name type="scientific">Leptosphaeria maculans (strain JN3 / isolate v23.1.3 / race Av1-4-5-6-7-8)</name>
    <name type="common">Blackleg fungus</name>
    <name type="synonym">Phoma lingam</name>
    <dbReference type="NCBI Taxonomy" id="985895"/>
    <lineage>
        <taxon>Eukaryota</taxon>
        <taxon>Fungi</taxon>
        <taxon>Dikarya</taxon>
        <taxon>Ascomycota</taxon>
        <taxon>Pezizomycotina</taxon>
        <taxon>Dothideomycetes</taxon>
        <taxon>Pleosporomycetidae</taxon>
        <taxon>Pleosporales</taxon>
        <taxon>Pleosporineae</taxon>
        <taxon>Leptosphaeriaceae</taxon>
        <taxon>Plenodomus</taxon>
        <taxon>Plenodomus lingam/Leptosphaeria maculans species complex</taxon>
    </lineage>
</organism>
<dbReference type="HOGENOM" id="CLU_2413657_0_0_1"/>
<dbReference type="EMBL" id="FP929137">
    <property type="protein sequence ID" value="CBX99951.1"/>
    <property type="molecule type" value="Genomic_DNA"/>
</dbReference>
<sequence>MKATTALAFLAVCSSAVYAQETDVGTNIAPECKRTCRGSSKCVSSLTKKAEYCVQTCPVGSPCQGTCLKGTKWAYGYCPVKVFVNSHRRGAA</sequence>
<proteinExistence type="predicted"/>
<feature type="signal peptide" evidence="1">
    <location>
        <begin position="1"/>
        <end position="19"/>
    </location>
</feature>
<evidence type="ECO:0000313" key="3">
    <source>
        <dbReference type="Proteomes" id="UP000002668"/>
    </source>
</evidence>
<gene>
    <name evidence="2" type="ORF">LEMA_uP075400.1</name>
</gene>
<dbReference type="InParanoid" id="E5A8K6"/>
<feature type="chain" id="PRO_5003193514" evidence="1">
    <location>
        <begin position="20"/>
        <end position="92"/>
    </location>
</feature>
<evidence type="ECO:0000256" key="1">
    <source>
        <dbReference type="SAM" id="SignalP"/>
    </source>
</evidence>
<dbReference type="Proteomes" id="UP000002668">
    <property type="component" value="Genome"/>
</dbReference>